<dbReference type="Pfam" id="PF13568">
    <property type="entry name" value="OMP_b-brl_2"/>
    <property type="match status" value="1"/>
</dbReference>
<dbReference type="RefSeq" id="WP_110309154.1">
    <property type="nucleotide sequence ID" value="NZ_QICL01000001.1"/>
</dbReference>
<evidence type="ECO:0000313" key="3">
    <source>
        <dbReference type="EMBL" id="PXV69202.1"/>
    </source>
</evidence>
<reference evidence="3 4" key="1">
    <citation type="submission" date="2018-03" db="EMBL/GenBank/DDBJ databases">
        <title>Genomic Encyclopedia of Archaeal and Bacterial Type Strains, Phase II (KMG-II): from individual species to whole genera.</title>
        <authorList>
            <person name="Goeker M."/>
        </authorList>
    </citation>
    <scope>NUCLEOTIDE SEQUENCE [LARGE SCALE GENOMIC DNA]</scope>
    <source>
        <strain evidence="3 4">DSM 100214</strain>
    </source>
</reference>
<feature type="signal peptide" evidence="1">
    <location>
        <begin position="1"/>
        <end position="22"/>
    </location>
</feature>
<sequence>MKKYAALGMLIVLLITCLNLQAQSQISYAIKAGANFSNSTHQNMNSDMNSRMGYHFGLIAHKQYSDHFFLRSGIEFTAKGAKGDVQWTNNPESSTYPSESIQSWTYRLNYLQIPILAGYKYSLSSSTKLLINAGPYLSYGIYAREKYIYSYYKLPQYLPYTLTHTTIQKKGFGDAGLDKFDFGIIGGIGIEYNQYLLNINYEAGVLNLMSGYDGGNPSWKNQNITISVGYFFKK</sequence>
<keyword evidence="4" id="KW-1185">Reference proteome</keyword>
<name>A0A2V3PVP9_9BACT</name>
<dbReference type="EMBL" id="QICL01000001">
    <property type="protein sequence ID" value="PXV69202.1"/>
    <property type="molecule type" value="Genomic_DNA"/>
</dbReference>
<proteinExistence type="predicted"/>
<gene>
    <name evidence="3" type="ORF">CLV62_101471</name>
</gene>
<accession>A0A2V3PVP9</accession>
<dbReference type="Proteomes" id="UP000247973">
    <property type="component" value="Unassembled WGS sequence"/>
</dbReference>
<organism evidence="3 4">
    <name type="scientific">Dysgonomonas alginatilytica</name>
    <dbReference type="NCBI Taxonomy" id="1605892"/>
    <lineage>
        <taxon>Bacteria</taxon>
        <taxon>Pseudomonadati</taxon>
        <taxon>Bacteroidota</taxon>
        <taxon>Bacteroidia</taxon>
        <taxon>Bacteroidales</taxon>
        <taxon>Dysgonomonadaceae</taxon>
        <taxon>Dysgonomonas</taxon>
    </lineage>
</organism>
<protein>
    <submittedName>
        <fullName evidence="3">Outer membrane protein with beta-barrel domain</fullName>
    </submittedName>
</protein>
<evidence type="ECO:0000256" key="1">
    <source>
        <dbReference type="SAM" id="SignalP"/>
    </source>
</evidence>
<feature type="domain" description="Outer membrane protein beta-barrel" evidence="2">
    <location>
        <begin position="21"/>
        <end position="205"/>
    </location>
</feature>
<dbReference type="AlphaFoldDB" id="A0A2V3PVP9"/>
<dbReference type="InterPro" id="IPR025665">
    <property type="entry name" value="Beta-barrel_OMP_2"/>
</dbReference>
<evidence type="ECO:0000259" key="2">
    <source>
        <dbReference type="Pfam" id="PF13568"/>
    </source>
</evidence>
<dbReference type="OrthoDB" id="998132at2"/>
<evidence type="ECO:0000313" key="4">
    <source>
        <dbReference type="Proteomes" id="UP000247973"/>
    </source>
</evidence>
<keyword evidence="1" id="KW-0732">Signal</keyword>
<feature type="chain" id="PRO_5016025823" evidence="1">
    <location>
        <begin position="23"/>
        <end position="234"/>
    </location>
</feature>
<comment type="caution">
    <text evidence="3">The sequence shown here is derived from an EMBL/GenBank/DDBJ whole genome shotgun (WGS) entry which is preliminary data.</text>
</comment>